<dbReference type="InterPro" id="IPR050492">
    <property type="entry name" value="Bact_metal-bind_prot9"/>
</dbReference>
<evidence type="ECO:0000256" key="5">
    <source>
        <dbReference type="SAM" id="MobiDB-lite"/>
    </source>
</evidence>
<proteinExistence type="predicted"/>
<dbReference type="Pfam" id="PF01297">
    <property type="entry name" value="ZnuA"/>
    <property type="match status" value="1"/>
</dbReference>
<comment type="subcellular location">
    <subcellularLocation>
        <location evidence="1">Cell envelope</location>
    </subcellularLocation>
</comment>
<feature type="compositionally biased region" description="Basic and acidic residues" evidence="5">
    <location>
        <begin position="30"/>
        <end position="41"/>
    </location>
</feature>
<dbReference type="EMBL" id="JACKVK010000009">
    <property type="protein sequence ID" value="MCV7422236.1"/>
    <property type="molecule type" value="Genomic_DNA"/>
</dbReference>
<feature type="compositionally biased region" description="Basic residues" evidence="5">
    <location>
        <begin position="170"/>
        <end position="181"/>
    </location>
</feature>
<feature type="compositionally biased region" description="Basic and acidic residues" evidence="5">
    <location>
        <begin position="57"/>
        <end position="75"/>
    </location>
</feature>
<feature type="region of interest" description="Disordered" evidence="5">
    <location>
        <begin position="207"/>
        <end position="233"/>
    </location>
</feature>
<evidence type="ECO:0000313" key="7">
    <source>
        <dbReference type="Proteomes" id="UP001141629"/>
    </source>
</evidence>
<dbReference type="InterPro" id="IPR006127">
    <property type="entry name" value="ZnuA-like"/>
</dbReference>
<protein>
    <submittedName>
        <fullName evidence="6">Zinc ABC transporter substrate-binding protein</fullName>
    </submittedName>
</protein>
<keyword evidence="7" id="KW-1185">Reference proteome</keyword>
<reference evidence="6" key="1">
    <citation type="submission" date="2020-07" db="EMBL/GenBank/DDBJ databases">
        <authorList>
            <person name="Pettersson B.M.F."/>
            <person name="Behra P.R.K."/>
            <person name="Ramesh M."/>
            <person name="Das S."/>
            <person name="Dasgupta S."/>
            <person name="Kirsebom L.A."/>
        </authorList>
    </citation>
    <scope>NUCLEOTIDE SEQUENCE</scope>
    <source>
        <strain evidence="6">DSM 44838</strain>
    </source>
</reference>
<feature type="compositionally biased region" description="Basic residues" evidence="5">
    <location>
        <begin position="19"/>
        <end position="29"/>
    </location>
</feature>
<feature type="region of interest" description="Disordered" evidence="5">
    <location>
        <begin position="1"/>
        <end position="181"/>
    </location>
</feature>
<dbReference type="PANTHER" id="PTHR42953">
    <property type="entry name" value="HIGH-AFFINITY ZINC UPTAKE SYSTEM PROTEIN ZNUA-RELATED"/>
    <property type="match status" value="1"/>
</dbReference>
<dbReference type="GO" id="GO:0030001">
    <property type="term" value="P:metal ion transport"/>
    <property type="evidence" value="ECO:0007669"/>
    <property type="project" value="InterPro"/>
</dbReference>
<evidence type="ECO:0000256" key="4">
    <source>
        <dbReference type="ARBA" id="ARBA00022729"/>
    </source>
</evidence>
<evidence type="ECO:0000256" key="3">
    <source>
        <dbReference type="ARBA" id="ARBA00022723"/>
    </source>
</evidence>
<gene>
    <name evidence="6" type="ORF">H7K45_16945</name>
</gene>
<evidence type="ECO:0000256" key="1">
    <source>
        <dbReference type="ARBA" id="ARBA00004196"/>
    </source>
</evidence>
<sequence>MVTGARRRSVGSRQERDRRAGRRRRRRREHVVDDSGADHVPRRCRHTSRGDAGLGDGYRRLDGLDRRDRLGGDRGRRGRGRRRRRGGGRRTGGRRTGGRRRGRTPRRRIAHRRRLGVTGIGAVEDGGQRAARTLNGDPGRRVERRRRRPGGLAGARRHVRPRPGNDGARPHRWCRPPRRHHLGPRLRARVPRSRTLDLRRAARVGRRIGQRDARVDHRDRAESDGGREGPRAPEAFHLAHRRCPSPLRARRCPYDVVCHDDRPRRPVVASGIPLWFWVRRPHVRCLCPRSGPCPNILETIFICTGSSRVRRRHLVRSTLPLAVAVAVAVTVLGASACGSPATGDKSHPTVVASTDVWGSIATAVAGDHATVHSILTSASADPHSYEATASDAAAMADATLVVYNGGHYDQWADDVLLAHPDVTTVDAYSLTAKPSDGQPANEHVFYDLATAKAVAASIADHLATDDPANASTYRANAASFGAQADAIAESERAIGRKHPGVAVVATEPVAHYMLATAGIADRTPASFASAVEEGDDPAPADVAAMLDLITAHRVSAVVLNRQTETPVTNQIQDAARTSGVPVITVDETLQDGLDYLGWQRRTAAEFADQLDRAPAVAG</sequence>
<keyword evidence="3" id="KW-0479">Metal-binding</keyword>
<comment type="caution">
    <text evidence="6">The sequence shown here is derived from an EMBL/GenBank/DDBJ whole genome shotgun (WGS) entry which is preliminary data.</text>
</comment>
<keyword evidence="4" id="KW-0732">Signal</keyword>
<feature type="compositionally biased region" description="Basic residues" evidence="5">
    <location>
        <begin position="142"/>
        <end position="161"/>
    </location>
</feature>
<accession>A0A9X2Z3Z8</accession>
<feature type="compositionally biased region" description="Basic residues" evidence="5">
    <location>
        <begin position="76"/>
        <end position="115"/>
    </location>
</feature>
<name>A0A9X2Z3Z8_9MYCO</name>
<reference evidence="6" key="2">
    <citation type="journal article" date="2022" name="BMC Genomics">
        <title>Comparative genome analysis of mycobacteria focusing on tRNA and non-coding RNA.</title>
        <authorList>
            <person name="Behra P.R.K."/>
            <person name="Pettersson B.M.F."/>
            <person name="Ramesh M."/>
            <person name="Das S."/>
            <person name="Dasgupta S."/>
            <person name="Kirsebom L.A."/>
        </authorList>
    </citation>
    <scope>NUCLEOTIDE SEQUENCE</scope>
    <source>
        <strain evidence="6">DSM 44838</strain>
    </source>
</reference>
<evidence type="ECO:0000256" key="2">
    <source>
        <dbReference type="ARBA" id="ARBA00022448"/>
    </source>
</evidence>
<feature type="compositionally biased region" description="Basic residues" evidence="5">
    <location>
        <begin position="1"/>
        <end position="10"/>
    </location>
</feature>
<organism evidence="6 7">
    <name type="scientific">Mycobacterium yunnanensis</name>
    <dbReference type="NCBI Taxonomy" id="368477"/>
    <lineage>
        <taxon>Bacteria</taxon>
        <taxon>Bacillati</taxon>
        <taxon>Actinomycetota</taxon>
        <taxon>Actinomycetes</taxon>
        <taxon>Mycobacteriales</taxon>
        <taxon>Mycobacteriaceae</taxon>
        <taxon>Mycobacterium</taxon>
    </lineage>
</organism>
<dbReference type="Gene3D" id="3.40.50.1980">
    <property type="entry name" value="Nitrogenase molybdenum iron protein domain"/>
    <property type="match status" value="2"/>
</dbReference>
<feature type="compositionally biased region" description="Basic and acidic residues" evidence="5">
    <location>
        <begin position="209"/>
        <end position="231"/>
    </location>
</feature>
<dbReference type="GO" id="GO:0046872">
    <property type="term" value="F:metal ion binding"/>
    <property type="evidence" value="ECO:0007669"/>
    <property type="project" value="UniProtKB-KW"/>
</dbReference>
<dbReference type="PANTHER" id="PTHR42953:SF1">
    <property type="entry name" value="METAL-BINDING PROTEIN HI_0362-RELATED"/>
    <property type="match status" value="1"/>
</dbReference>
<dbReference type="GO" id="GO:0030313">
    <property type="term" value="C:cell envelope"/>
    <property type="evidence" value="ECO:0007669"/>
    <property type="project" value="UniProtKB-SubCell"/>
</dbReference>
<dbReference type="Proteomes" id="UP001141629">
    <property type="component" value="Unassembled WGS sequence"/>
</dbReference>
<dbReference type="AlphaFoldDB" id="A0A9X2Z3Z8"/>
<evidence type="ECO:0000313" key="6">
    <source>
        <dbReference type="EMBL" id="MCV7422236.1"/>
    </source>
</evidence>
<dbReference type="SUPFAM" id="SSF53807">
    <property type="entry name" value="Helical backbone' metal receptor"/>
    <property type="match status" value="1"/>
</dbReference>
<keyword evidence="2" id="KW-0813">Transport</keyword>